<sequence>MNSADFLTTLGTTCKRYGPGRLPRAERRDIGAGYALASAATGATLLFALISWSLYALGEPIGSDWEFLGTWALIALPLVVPTSFISAVIVWRTLPSDTPYFGASAGVLAALGTYTLALLALFAFSMIALVINGQYTEIPEALGFMTVIGFVALASTFWLTFPVGAISGIIHERVTLSGTKRT</sequence>
<dbReference type="Proteomes" id="UP000257089">
    <property type="component" value="Plasmid p48N_2"/>
</dbReference>
<protein>
    <submittedName>
        <fullName evidence="1">Uncharacterized protein</fullName>
    </submittedName>
</protein>
<geneLocation type="plasmid" evidence="1 2">
    <name>p48N_2</name>
</geneLocation>
<dbReference type="EMBL" id="CP137691">
    <property type="protein sequence ID" value="XRJ21472.1"/>
    <property type="molecule type" value="Genomic_DNA"/>
</dbReference>
<name>A0ACD5I4D2_9EURY</name>
<organism evidence="1 2">
    <name type="scientific">Haloferax sp. Atlit-48N</name>
    <dbReference type="NCBI Taxonomy" id="2077198"/>
    <lineage>
        <taxon>Archaea</taxon>
        <taxon>Methanobacteriati</taxon>
        <taxon>Methanobacteriota</taxon>
        <taxon>Stenosarchaea group</taxon>
        <taxon>Halobacteria</taxon>
        <taxon>Halobacteriales</taxon>
        <taxon>Haloferacaceae</taxon>
        <taxon>Haloferax</taxon>
    </lineage>
</organism>
<proteinExistence type="predicted"/>
<gene>
    <name evidence="1" type="ORF">DEQ67_015295</name>
</gene>
<evidence type="ECO:0000313" key="1">
    <source>
        <dbReference type="EMBL" id="XRJ21472.1"/>
    </source>
</evidence>
<reference evidence="1" key="1">
    <citation type="submission" date="2023-10" db="EMBL/GenBank/DDBJ databases">
        <title>A new archaeal virus that suppresses the transcription of host immunity genes.</title>
        <authorList>
            <person name="Turgeman-Grott I."/>
            <person name="Golan N."/>
            <person name="Neri U."/>
            <person name="Naki D."/>
            <person name="Altman N."/>
            <person name="Eizenshtein K."/>
            <person name="Choudhary D."/>
            <person name="Levi R."/>
            <person name="Himani H."/>
            <person name="Reshef L."/>
            <person name="Papke T.R."/>
            <person name="Gophna U."/>
        </authorList>
    </citation>
    <scope>NUCLEOTIDE SEQUENCE</scope>
    <source>
        <strain evidence="1">Atlit-48N</strain>
    </source>
</reference>
<keyword evidence="1" id="KW-0614">Plasmid</keyword>
<accession>A0ACD5I4D2</accession>
<evidence type="ECO:0000313" key="2">
    <source>
        <dbReference type="Proteomes" id="UP000257089"/>
    </source>
</evidence>